<dbReference type="OrthoDB" id="5398343at2"/>
<keyword evidence="5 7" id="KW-1133">Transmembrane helix</keyword>
<protein>
    <recommendedName>
        <fullName evidence="10">DoxX family protein</fullName>
    </recommendedName>
</protein>
<evidence type="ECO:0000256" key="1">
    <source>
        <dbReference type="ARBA" id="ARBA00004651"/>
    </source>
</evidence>
<evidence type="ECO:0000256" key="4">
    <source>
        <dbReference type="ARBA" id="ARBA00022692"/>
    </source>
</evidence>
<evidence type="ECO:0000256" key="2">
    <source>
        <dbReference type="ARBA" id="ARBA00006679"/>
    </source>
</evidence>
<evidence type="ECO:0000256" key="5">
    <source>
        <dbReference type="ARBA" id="ARBA00022989"/>
    </source>
</evidence>
<dbReference type="EMBL" id="HG938353">
    <property type="protein sequence ID" value="CDN47511.1"/>
    <property type="molecule type" value="Genomic_DNA"/>
</dbReference>
<proteinExistence type="inferred from homology"/>
<dbReference type="InterPro" id="IPR051907">
    <property type="entry name" value="DoxX-like_oxidoreductase"/>
</dbReference>
<comment type="similarity">
    <text evidence="2">Belongs to the DoxX family.</text>
</comment>
<feature type="transmembrane region" description="Helical" evidence="7">
    <location>
        <begin position="70"/>
        <end position="89"/>
    </location>
</feature>
<dbReference type="GeneID" id="24256383"/>
<keyword evidence="3" id="KW-1003">Cell membrane</keyword>
<keyword evidence="6 7" id="KW-0472">Membrane</keyword>
<reference evidence="9" key="1">
    <citation type="journal article" date="2014" name="BMC Genomics">
        <title>Genome sequencing of two Neorhizobium galegae strains reveals a noeT gene responsible for the unusual acetylation of the nodulation factors.</title>
        <authorList>
            <person name="Osterman J."/>
            <person name="Marsh J."/>
            <person name="Laine P.K."/>
            <person name="Zeng Z."/>
            <person name="Alatalo E."/>
            <person name="Sullivan J.T."/>
            <person name="Young J.P."/>
            <person name="Thomas-Oates J."/>
            <person name="Paulin L."/>
            <person name="Lindstrom K."/>
        </authorList>
    </citation>
    <scope>NUCLEOTIDE SEQUENCE [LARGE SCALE GENOMIC DNA]</scope>
    <source>
        <strain evidence="9">HAMBI 540</strain>
    </source>
</reference>
<name>A0A068SP17_NEOGA</name>
<dbReference type="KEGG" id="ngg:RG540_CH13310"/>
<dbReference type="PATRIC" id="fig|1028800.3.peg.1346"/>
<evidence type="ECO:0000256" key="6">
    <source>
        <dbReference type="ARBA" id="ARBA00023136"/>
    </source>
</evidence>
<accession>A0A068SP17</accession>
<keyword evidence="4 7" id="KW-0812">Transmembrane</keyword>
<dbReference type="Proteomes" id="UP000028181">
    <property type="component" value="Chromosome I"/>
</dbReference>
<dbReference type="RefSeq" id="WP_038585863.1">
    <property type="nucleotide sequence ID" value="NZ_HG938353.1"/>
</dbReference>
<keyword evidence="9" id="KW-1185">Reference proteome</keyword>
<evidence type="ECO:0000313" key="9">
    <source>
        <dbReference type="Proteomes" id="UP000028181"/>
    </source>
</evidence>
<comment type="subcellular location">
    <subcellularLocation>
        <location evidence="1">Cell membrane</location>
        <topology evidence="1">Multi-pass membrane protein</topology>
    </subcellularLocation>
</comment>
<dbReference type="Pfam" id="PF07681">
    <property type="entry name" value="DoxX"/>
    <property type="match status" value="1"/>
</dbReference>
<dbReference type="HOGENOM" id="CLU_1419960_0_0_5"/>
<sequence length="193" mass="21158">MVEHVVFENAKDELVIPALAPVYEKLAQPMAWSIFRLAVGGMLVIEGWPKIIAPFAQVGFVENIGMYPGWFWSPFLAALQFFGGVFIAAGLFTRPIALANGVMLAMTLWFHVTHPYGDAFLTPAGIEALKAGGQQLFTPQALARLKDGGHVFLEQVQSKAELASLFWTGGAFLYAAFGGGYLSLDRLLFRKQF</sequence>
<feature type="transmembrane region" description="Helical" evidence="7">
    <location>
        <begin position="165"/>
        <end position="184"/>
    </location>
</feature>
<evidence type="ECO:0000313" key="8">
    <source>
        <dbReference type="EMBL" id="CDN47511.1"/>
    </source>
</evidence>
<dbReference type="PANTHER" id="PTHR33452">
    <property type="entry name" value="OXIDOREDUCTASE CATD-RELATED"/>
    <property type="match status" value="1"/>
</dbReference>
<dbReference type="InterPro" id="IPR032808">
    <property type="entry name" value="DoxX"/>
</dbReference>
<dbReference type="AlphaFoldDB" id="A0A068SP17"/>
<dbReference type="eggNOG" id="COG2259">
    <property type="taxonomic scope" value="Bacteria"/>
</dbReference>
<dbReference type="PANTHER" id="PTHR33452:SF1">
    <property type="entry name" value="INNER MEMBRANE PROTEIN YPHA-RELATED"/>
    <property type="match status" value="1"/>
</dbReference>
<organism evidence="8 9">
    <name type="scientific">Neorhizobium galegae bv. orientalis str. HAMBI 540</name>
    <dbReference type="NCBI Taxonomy" id="1028800"/>
    <lineage>
        <taxon>Bacteria</taxon>
        <taxon>Pseudomonadati</taxon>
        <taxon>Pseudomonadota</taxon>
        <taxon>Alphaproteobacteria</taxon>
        <taxon>Hyphomicrobiales</taxon>
        <taxon>Rhizobiaceae</taxon>
        <taxon>Rhizobium/Agrobacterium group</taxon>
        <taxon>Neorhizobium</taxon>
    </lineage>
</organism>
<gene>
    <name evidence="8" type="ORF">RG540_CH13310</name>
</gene>
<evidence type="ECO:0008006" key="10">
    <source>
        <dbReference type="Google" id="ProtNLM"/>
    </source>
</evidence>
<evidence type="ECO:0000256" key="3">
    <source>
        <dbReference type="ARBA" id="ARBA00022475"/>
    </source>
</evidence>
<evidence type="ECO:0000256" key="7">
    <source>
        <dbReference type="SAM" id="Phobius"/>
    </source>
</evidence>
<dbReference type="GO" id="GO:0005886">
    <property type="term" value="C:plasma membrane"/>
    <property type="evidence" value="ECO:0007669"/>
    <property type="project" value="UniProtKB-SubCell"/>
</dbReference>
<feature type="transmembrane region" description="Helical" evidence="7">
    <location>
        <begin position="96"/>
        <end position="112"/>
    </location>
</feature>